<dbReference type="STRING" id="50990.A0A4Y7Q067"/>
<name>A0A4Y7Q067_9AGAM</name>
<sequence length="402" mass="42150">MPNIKISTEHTLTGLITLHRDRSLERRKGGDGHGSSGHGGSSDGSHGDSSDSTAHGGTGGRSGSTVPAAFKSSPASKPFSLVAGGAIKGSASAYSNGGGSRFKLSSETPFSGRQAGGGTRDDIYGTRIYGSGYPYGGTGSYIGGRPFPYVFYPVVISPYENYYGANEIYVLNDTQRTGGELSSVIIQPANTSISNTANTYRLIGDLPSVNAVYTALLASSPSCGIANSTITPFKPTLNTTAPTPEQVVQYYRASSFALSLDTYNNSASSLANMPTNTSMPLADTPLPTDLDPTFLACLNSTIGESVPLVDLSHKLNGGEIFGIVSSGVFLAGWLTLVILLCTGCCVLGKKVEVDDMMKGMKVEDDPGKTTSASERDAEYKLVGSEGFHDDVSKTEETVRWNY</sequence>
<evidence type="ECO:0000313" key="4">
    <source>
        <dbReference type="Proteomes" id="UP000294933"/>
    </source>
</evidence>
<keyword evidence="4" id="KW-1185">Reference proteome</keyword>
<keyword evidence="2" id="KW-0812">Transmembrane</keyword>
<protein>
    <submittedName>
        <fullName evidence="3">Uncharacterized protein</fullName>
    </submittedName>
</protein>
<dbReference type="VEuPathDB" id="FungiDB:BD410DRAFT_829258"/>
<evidence type="ECO:0000313" key="3">
    <source>
        <dbReference type="EMBL" id="TDL21034.1"/>
    </source>
</evidence>
<evidence type="ECO:0000256" key="1">
    <source>
        <dbReference type="SAM" id="MobiDB-lite"/>
    </source>
</evidence>
<keyword evidence="2" id="KW-1133">Transmembrane helix</keyword>
<dbReference type="EMBL" id="ML170183">
    <property type="protein sequence ID" value="TDL21034.1"/>
    <property type="molecule type" value="Genomic_DNA"/>
</dbReference>
<feature type="compositionally biased region" description="Basic and acidic residues" evidence="1">
    <location>
        <begin position="18"/>
        <end position="31"/>
    </location>
</feature>
<keyword evidence="2" id="KW-0472">Membrane</keyword>
<dbReference type="Proteomes" id="UP000294933">
    <property type="component" value="Unassembled WGS sequence"/>
</dbReference>
<organism evidence="3 4">
    <name type="scientific">Rickenella mellea</name>
    <dbReference type="NCBI Taxonomy" id="50990"/>
    <lineage>
        <taxon>Eukaryota</taxon>
        <taxon>Fungi</taxon>
        <taxon>Dikarya</taxon>
        <taxon>Basidiomycota</taxon>
        <taxon>Agaricomycotina</taxon>
        <taxon>Agaricomycetes</taxon>
        <taxon>Hymenochaetales</taxon>
        <taxon>Rickenellaceae</taxon>
        <taxon>Rickenella</taxon>
    </lineage>
</organism>
<accession>A0A4Y7Q067</accession>
<evidence type="ECO:0000256" key="2">
    <source>
        <dbReference type="SAM" id="Phobius"/>
    </source>
</evidence>
<dbReference type="AlphaFoldDB" id="A0A4Y7Q067"/>
<dbReference type="OrthoDB" id="3365917at2759"/>
<feature type="region of interest" description="Disordered" evidence="1">
    <location>
        <begin position="94"/>
        <end position="118"/>
    </location>
</feature>
<proteinExistence type="predicted"/>
<feature type="compositionally biased region" description="Gly residues" evidence="1">
    <location>
        <begin position="32"/>
        <end position="42"/>
    </location>
</feature>
<gene>
    <name evidence="3" type="ORF">BD410DRAFT_829258</name>
</gene>
<feature type="region of interest" description="Disordered" evidence="1">
    <location>
        <begin position="18"/>
        <end position="71"/>
    </location>
</feature>
<feature type="transmembrane region" description="Helical" evidence="2">
    <location>
        <begin position="320"/>
        <end position="348"/>
    </location>
</feature>
<reference evidence="3 4" key="1">
    <citation type="submission" date="2018-06" db="EMBL/GenBank/DDBJ databases">
        <title>A transcriptomic atlas of mushroom development highlights an independent origin of complex multicellularity.</title>
        <authorList>
            <consortium name="DOE Joint Genome Institute"/>
            <person name="Krizsan K."/>
            <person name="Almasi E."/>
            <person name="Merenyi Z."/>
            <person name="Sahu N."/>
            <person name="Viragh M."/>
            <person name="Koszo T."/>
            <person name="Mondo S."/>
            <person name="Kiss B."/>
            <person name="Balint B."/>
            <person name="Kues U."/>
            <person name="Barry K."/>
            <person name="Hegedus J.C."/>
            <person name="Henrissat B."/>
            <person name="Johnson J."/>
            <person name="Lipzen A."/>
            <person name="Ohm R."/>
            <person name="Nagy I."/>
            <person name="Pangilinan J."/>
            <person name="Yan J."/>
            <person name="Xiong Y."/>
            <person name="Grigoriev I.V."/>
            <person name="Hibbett D.S."/>
            <person name="Nagy L.G."/>
        </authorList>
    </citation>
    <scope>NUCLEOTIDE SEQUENCE [LARGE SCALE GENOMIC DNA]</scope>
    <source>
        <strain evidence="3 4">SZMC22713</strain>
    </source>
</reference>